<evidence type="ECO:0000256" key="2">
    <source>
        <dbReference type="ARBA" id="ARBA00023125"/>
    </source>
</evidence>
<dbReference type="InterPro" id="IPR035386">
    <property type="entry name" value="Arm-DNA-bind_5"/>
</dbReference>
<organism evidence="5 6">
    <name type="scientific">Aestuariibaculum marinum</name>
    <dbReference type="NCBI Taxonomy" id="2683592"/>
    <lineage>
        <taxon>Bacteria</taxon>
        <taxon>Pseudomonadati</taxon>
        <taxon>Bacteroidota</taxon>
        <taxon>Flavobacteriia</taxon>
        <taxon>Flavobacteriales</taxon>
        <taxon>Flavobacteriaceae</taxon>
    </lineage>
</organism>
<evidence type="ECO:0000256" key="3">
    <source>
        <dbReference type="ARBA" id="ARBA00023172"/>
    </source>
</evidence>
<dbReference type="InterPro" id="IPR002104">
    <property type="entry name" value="Integrase_catalytic"/>
</dbReference>
<dbReference type="InterPro" id="IPR050090">
    <property type="entry name" value="Tyrosine_recombinase_XerCD"/>
</dbReference>
<evidence type="ECO:0000256" key="1">
    <source>
        <dbReference type="ARBA" id="ARBA00008857"/>
    </source>
</evidence>
<feature type="domain" description="Tyr recombinase" evidence="4">
    <location>
        <begin position="222"/>
        <end position="406"/>
    </location>
</feature>
<dbReference type="SUPFAM" id="SSF56349">
    <property type="entry name" value="DNA breaking-rejoining enzymes"/>
    <property type="match status" value="1"/>
</dbReference>
<dbReference type="PROSITE" id="PS51898">
    <property type="entry name" value="TYR_RECOMBINASE"/>
    <property type="match status" value="1"/>
</dbReference>
<dbReference type="InterPro" id="IPR011010">
    <property type="entry name" value="DNA_brk_join_enz"/>
</dbReference>
<dbReference type="InterPro" id="IPR013762">
    <property type="entry name" value="Integrase-like_cat_sf"/>
</dbReference>
<sequence length="419" mass="48717">MRSQNTFSILFWADNSSSKNPNALLYARITVNQKRVNISLKRHIPYDLWNAKTKKVKGNSIQARQVNQYLDEVYTKLFQIYKDLTYKGELVTAQFVKSIFTGETALSKTLMDLVSYHKSQFKNTLSPGTIVNYGITENYLKRFLESSRKTNDIYLKQLNFEFLCDFVAYLKNYWPEGHPRQISNNTVMKHVQRLRKMVTLAYHMEWIEKDPFVKWKSVFEKREREFLSNLEITKLENHEFVIDRLARVRDLFIFSCFTGISYIDIMSLTEDNLVKGIDGSLWIFTERKKSKTKVKIPLLDKAEALIKKYQGHPMTSVSGTLFPQITNEKLNFYLKEVALACGIKKHLTFHMARHTFATTVTLSNGVPIETVSKLLGHTKIATTQIYARVLEEKVSQDMNDLRQQLESKTKNKQGKSNVG</sequence>
<evidence type="ECO:0000313" key="6">
    <source>
        <dbReference type="Proteomes" id="UP000621516"/>
    </source>
</evidence>
<protein>
    <submittedName>
        <fullName evidence="5">Site-specific integrase</fullName>
    </submittedName>
</protein>
<evidence type="ECO:0000313" key="5">
    <source>
        <dbReference type="EMBL" id="MBD0824415.1"/>
    </source>
</evidence>
<dbReference type="CDD" id="cd01185">
    <property type="entry name" value="INTN1_C_like"/>
    <property type="match status" value="1"/>
</dbReference>
<evidence type="ECO:0000259" key="4">
    <source>
        <dbReference type="PROSITE" id="PS51898"/>
    </source>
</evidence>
<dbReference type="PANTHER" id="PTHR30349">
    <property type="entry name" value="PHAGE INTEGRASE-RELATED"/>
    <property type="match status" value="1"/>
</dbReference>
<dbReference type="AlphaFoldDB" id="A0A8J6Q186"/>
<dbReference type="Pfam" id="PF13102">
    <property type="entry name" value="Phage_int_SAM_5"/>
    <property type="match status" value="1"/>
</dbReference>
<comment type="similarity">
    <text evidence="1">Belongs to the 'phage' integrase family.</text>
</comment>
<dbReference type="Pfam" id="PF00589">
    <property type="entry name" value="Phage_integrase"/>
    <property type="match status" value="1"/>
</dbReference>
<reference evidence="5 6" key="1">
    <citation type="journal article" date="2018" name="J. Microbiol.">
        <title>Aestuariibaculum marinum sp. nov., a marine bacterium isolated from seawater in South Korea.</title>
        <authorList>
            <person name="Choi J."/>
            <person name="Lee D."/>
            <person name="Jang J.H."/>
            <person name="Cha S."/>
            <person name="Seo T."/>
        </authorList>
    </citation>
    <scope>NUCLEOTIDE SEQUENCE [LARGE SCALE GENOMIC DNA]</scope>
    <source>
        <strain evidence="5 6">IP7</strain>
    </source>
</reference>
<comment type="caution">
    <text evidence="5">The sequence shown here is derived from an EMBL/GenBank/DDBJ whole genome shotgun (WGS) entry which is preliminary data.</text>
</comment>
<dbReference type="PANTHER" id="PTHR30349:SF64">
    <property type="entry name" value="PROPHAGE INTEGRASE INTD-RELATED"/>
    <property type="match status" value="1"/>
</dbReference>
<dbReference type="GO" id="GO:0003677">
    <property type="term" value="F:DNA binding"/>
    <property type="evidence" value="ECO:0007669"/>
    <property type="project" value="UniProtKB-KW"/>
</dbReference>
<dbReference type="EMBL" id="JACVXD010000005">
    <property type="protein sequence ID" value="MBD0824415.1"/>
    <property type="molecule type" value="Genomic_DNA"/>
</dbReference>
<dbReference type="InterPro" id="IPR010998">
    <property type="entry name" value="Integrase_recombinase_N"/>
</dbReference>
<dbReference type="InterPro" id="IPR025269">
    <property type="entry name" value="SAM-like_dom"/>
</dbReference>
<name>A0A8J6Q186_9FLAO</name>
<dbReference type="Gene3D" id="1.10.150.130">
    <property type="match status" value="1"/>
</dbReference>
<dbReference type="Gene3D" id="1.10.443.10">
    <property type="entry name" value="Intergrase catalytic core"/>
    <property type="match status" value="1"/>
</dbReference>
<keyword evidence="3" id="KW-0233">DNA recombination</keyword>
<dbReference type="Proteomes" id="UP000621516">
    <property type="component" value="Unassembled WGS sequence"/>
</dbReference>
<keyword evidence="6" id="KW-1185">Reference proteome</keyword>
<proteinExistence type="inferred from homology"/>
<dbReference type="RefSeq" id="WP_188223716.1">
    <property type="nucleotide sequence ID" value="NZ_JACVXD010000005.1"/>
</dbReference>
<dbReference type="GO" id="GO:0015074">
    <property type="term" value="P:DNA integration"/>
    <property type="evidence" value="ECO:0007669"/>
    <property type="project" value="InterPro"/>
</dbReference>
<dbReference type="GO" id="GO:0006310">
    <property type="term" value="P:DNA recombination"/>
    <property type="evidence" value="ECO:0007669"/>
    <property type="project" value="UniProtKB-KW"/>
</dbReference>
<keyword evidence="2" id="KW-0238">DNA-binding</keyword>
<accession>A0A8J6Q186</accession>
<dbReference type="Pfam" id="PF17293">
    <property type="entry name" value="Arm-DNA-bind_5"/>
    <property type="match status" value="1"/>
</dbReference>
<gene>
    <name evidence="5" type="ORF">ICJ85_10350</name>
</gene>